<evidence type="ECO:0000313" key="2">
    <source>
        <dbReference type="EMBL" id="GGD66098.1"/>
    </source>
</evidence>
<dbReference type="Pfam" id="PF10615">
    <property type="entry name" value="DUF2470"/>
    <property type="match status" value="1"/>
</dbReference>
<evidence type="ECO:0000313" key="3">
    <source>
        <dbReference type="Proteomes" id="UP000629365"/>
    </source>
</evidence>
<proteinExistence type="predicted"/>
<dbReference type="Proteomes" id="UP000629365">
    <property type="component" value="Unassembled WGS sequence"/>
</dbReference>
<dbReference type="Gene3D" id="3.20.180.10">
    <property type="entry name" value="PNP-oxidase-like"/>
    <property type="match status" value="1"/>
</dbReference>
<keyword evidence="3" id="KW-1185">Reference proteome</keyword>
<gene>
    <name evidence="2" type="ORF">GCM10007269_06620</name>
</gene>
<organism evidence="2 3">
    <name type="scientific">Microbacterium murale</name>
    <dbReference type="NCBI Taxonomy" id="1081040"/>
    <lineage>
        <taxon>Bacteria</taxon>
        <taxon>Bacillati</taxon>
        <taxon>Actinomycetota</taxon>
        <taxon>Actinomycetes</taxon>
        <taxon>Micrococcales</taxon>
        <taxon>Microbacteriaceae</taxon>
        <taxon>Microbacterium</taxon>
    </lineage>
</organism>
<accession>A0ABQ1REX1</accession>
<protein>
    <recommendedName>
        <fullName evidence="1">DUF2470 domain-containing protein</fullName>
    </recommendedName>
</protein>
<feature type="domain" description="DUF2470" evidence="1">
    <location>
        <begin position="46"/>
        <end position="123"/>
    </location>
</feature>
<dbReference type="InterPro" id="IPR019595">
    <property type="entry name" value="DUF2470"/>
</dbReference>
<name>A0ABQ1REX1_9MICO</name>
<comment type="caution">
    <text evidence="2">The sequence shown here is derived from an EMBL/GenBank/DDBJ whole genome shotgun (WGS) entry which is preliminary data.</text>
</comment>
<evidence type="ECO:0000259" key="1">
    <source>
        <dbReference type="Pfam" id="PF10615"/>
    </source>
</evidence>
<dbReference type="EMBL" id="BMCM01000001">
    <property type="protein sequence ID" value="GGD66098.1"/>
    <property type="molecule type" value="Genomic_DNA"/>
</dbReference>
<dbReference type="InterPro" id="IPR037119">
    <property type="entry name" value="Haem_oxidase_HugZ-like_sf"/>
</dbReference>
<reference evidence="3" key="1">
    <citation type="journal article" date="2019" name="Int. J. Syst. Evol. Microbiol.">
        <title>The Global Catalogue of Microorganisms (GCM) 10K type strain sequencing project: providing services to taxonomists for standard genome sequencing and annotation.</title>
        <authorList>
            <consortium name="The Broad Institute Genomics Platform"/>
            <consortium name="The Broad Institute Genome Sequencing Center for Infectious Disease"/>
            <person name="Wu L."/>
            <person name="Ma J."/>
        </authorList>
    </citation>
    <scope>NUCLEOTIDE SEQUENCE [LARGE SCALE GENOMIC DNA]</scope>
    <source>
        <strain evidence="3">CCM 7640</strain>
    </source>
</reference>
<sequence length="139" mass="15607">MHEGGSRKIYVPESKAHILKHIIRRRRSEETYSDDVPHIFESDVVAAILHHMNVDHADDNMLIARAFASASDVEITKAVMTDLDGYGGVWQITRAGIPEELRVPWPSGEISERPAVRREVVALYDAACEKLGIEPRPHS</sequence>